<protein>
    <submittedName>
        <fullName evidence="2">Uncharacterized protein</fullName>
    </submittedName>
</protein>
<organism evidence="2 3">
    <name type="scientific">Hymenobacter mellowenesis</name>
    <dbReference type="NCBI Taxonomy" id="3063995"/>
    <lineage>
        <taxon>Bacteria</taxon>
        <taxon>Pseudomonadati</taxon>
        <taxon>Bacteroidota</taxon>
        <taxon>Cytophagia</taxon>
        <taxon>Cytophagales</taxon>
        <taxon>Hymenobacteraceae</taxon>
        <taxon>Hymenobacter</taxon>
    </lineage>
</organism>
<sequence>MTLPFICCRALLSAVLCLATTPLLRAQEATQREKDDATMRQAALIFEGTLVRTVHYVNADSNRLFRSSEVRLTKTLRGRLAPGTVQVAYKGFRFSHKQWDEDRGEMVYRLLPNTGHVRGDGFGPTLPPATTILFFCRPLPATYEAPPPVMATNNAGVWEIVGLAYYLYGANGPIQSDVGGEFPNQQALYRYLADTYHLPNRAETLNTH</sequence>
<gene>
    <name evidence="2" type="ORF">Q5H92_10620</name>
</gene>
<name>A0ABT9AAE6_9BACT</name>
<comment type="caution">
    <text evidence="2">The sequence shown here is derived from an EMBL/GenBank/DDBJ whole genome shotgun (WGS) entry which is preliminary data.</text>
</comment>
<dbReference type="RefSeq" id="WP_305011496.1">
    <property type="nucleotide sequence ID" value="NZ_JAUQSX010000005.1"/>
</dbReference>
<accession>A0ABT9AAE6</accession>
<evidence type="ECO:0000313" key="2">
    <source>
        <dbReference type="EMBL" id="MDO7846811.1"/>
    </source>
</evidence>
<keyword evidence="1" id="KW-0732">Signal</keyword>
<reference evidence="2" key="1">
    <citation type="submission" date="2023-07" db="EMBL/GenBank/DDBJ databases">
        <authorList>
            <person name="Kim M.K."/>
        </authorList>
    </citation>
    <scope>NUCLEOTIDE SEQUENCE</scope>
    <source>
        <strain evidence="2">M29</strain>
    </source>
</reference>
<keyword evidence="3" id="KW-1185">Reference proteome</keyword>
<proteinExistence type="predicted"/>
<dbReference type="EMBL" id="JAUQSX010000005">
    <property type="protein sequence ID" value="MDO7846811.1"/>
    <property type="molecule type" value="Genomic_DNA"/>
</dbReference>
<dbReference type="Proteomes" id="UP001167796">
    <property type="component" value="Unassembled WGS sequence"/>
</dbReference>
<evidence type="ECO:0000256" key="1">
    <source>
        <dbReference type="SAM" id="SignalP"/>
    </source>
</evidence>
<evidence type="ECO:0000313" key="3">
    <source>
        <dbReference type="Proteomes" id="UP001167796"/>
    </source>
</evidence>
<feature type="chain" id="PRO_5045959412" evidence="1">
    <location>
        <begin position="27"/>
        <end position="208"/>
    </location>
</feature>
<feature type="signal peptide" evidence="1">
    <location>
        <begin position="1"/>
        <end position="26"/>
    </location>
</feature>